<dbReference type="Proteomes" id="UP000346198">
    <property type="component" value="Unassembled WGS sequence"/>
</dbReference>
<dbReference type="EMBL" id="CAAHFH010000002">
    <property type="protein sequence ID" value="VGO21074.1"/>
    <property type="molecule type" value="Genomic_DNA"/>
</dbReference>
<dbReference type="GO" id="GO:0008270">
    <property type="term" value="F:zinc ion binding"/>
    <property type="evidence" value="ECO:0007669"/>
    <property type="project" value="TreeGrafter"/>
</dbReference>
<keyword evidence="3 7" id="KW-0862">Zinc</keyword>
<dbReference type="PANTHER" id="PTHR33202:SF8">
    <property type="entry name" value="PEROXIDE-RESPONSIVE REPRESSOR PERR"/>
    <property type="match status" value="1"/>
</dbReference>
<dbReference type="SUPFAM" id="SSF46785">
    <property type="entry name" value="Winged helix' DNA-binding domain"/>
    <property type="match status" value="1"/>
</dbReference>
<dbReference type="RefSeq" id="WP_168433348.1">
    <property type="nucleotide sequence ID" value="NZ_CAAHFH010000002.1"/>
</dbReference>
<dbReference type="GO" id="GO:0000976">
    <property type="term" value="F:transcription cis-regulatory region binding"/>
    <property type="evidence" value="ECO:0007669"/>
    <property type="project" value="TreeGrafter"/>
</dbReference>
<feature type="binding site" evidence="7">
    <location>
        <position position="118"/>
    </location>
    <ligand>
        <name>Zn(2+)</name>
        <dbReference type="ChEBI" id="CHEBI:29105"/>
    </ligand>
</feature>
<feature type="binding site" evidence="7">
    <location>
        <position position="159"/>
    </location>
    <ligand>
        <name>Zn(2+)</name>
        <dbReference type="ChEBI" id="CHEBI:29105"/>
    </ligand>
</feature>
<dbReference type="GO" id="GO:1900376">
    <property type="term" value="P:regulation of secondary metabolite biosynthetic process"/>
    <property type="evidence" value="ECO:0007669"/>
    <property type="project" value="TreeGrafter"/>
</dbReference>
<sequence>MREEETFVVPPLGGQSAEPPEGGTTNHIERLKLACQNAGLRMTHQRMEIFREVAQTDEHPDADTILKRVRERMPTISHDTVYRTLSSLEDMGLISRVDPVCGRARYDANSDAHHHFICTECGCIADVYLNDEIPLPEGIENLGRVESLHLQIRGMCHNCKNN</sequence>
<keyword evidence="2" id="KW-0678">Repressor</keyword>
<proteinExistence type="inferred from homology"/>
<feature type="region of interest" description="Disordered" evidence="8">
    <location>
        <begin position="1"/>
        <end position="24"/>
    </location>
</feature>
<keyword evidence="5" id="KW-0238">DNA-binding</keyword>
<dbReference type="CDD" id="cd07153">
    <property type="entry name" value="Fur_like"/>
    <property type="match status" value="1"/>
</dbReference>
<accession>A0A6C2UP29</accession>
<keyword evidence="7" id="KW-0479">Metal-binding</keyword>
<keyword evidence="6" id="KW-0804">Transcription</keyword>
<evidence type="ECO:0000256" key="4">
    <source>
        <dbReference type="ARBA" id="ARBA00023015"/>
    </source>
</evidence>
<evidence type="ECO:0000313" key="10">
    <source>
        <dbReference type="Proteomes" id="UP000346198"/>
    </source>
</evidence>
<organism evidence="9 10">
    <name type="scientific">Pontiella sulfatireligans</name>
    <dbReference type="NCBI Taxonomy" id="2750658"/>
    <lineage>
        <taxon>Bacteria</taxon>
        <taxon>Pseudomonadati</taxon>
        <taxon>Kiritimatiellota</taxon>
        <taxon>Kiritimatiellia</taxon>
        <taxon>Kiritimatiellales</taxon>
        <taxon>Pontiellaceae</taxon>
        <taxon>Pontiella</taxon>
    </lineage>
</organism>
<keyword evidence="10" id="KW-1185">Reference proteome</keyword>
<evidence type="ECO:0000256" key="7">
    <source>
        <dbReference type="PIRSR" id="PIRSR602481-1"/>
    </source>
</evidence>
<comment type="cofactor">
    <cofactor evidence="7">
        <name>Zn(2+)</name>
        <dbReference type="ChEBI" id="CHEBI:29105"/>
    </cofactor>
    <text evidence="7">Binds 1 zinc ion per subunit.</text>
</comment>
<protein>
    <submittedName>
        <fullName evidence="9">Transcriptional regulator PerR</fullName>
    </submittedName>
</protein>
<evidence type="ECO:0000313" key="9">
    <source>
        <dbReference type="EMBL" id="VGO21074.1"/>
    </source>
</evidence>
<reference evidence="9 10" key="1">
    <citation type="submission" date="2019-04" db="EMBL/GenBank/DDBJ databases">
        <authorList>
            <person name="Van Vliet M D."/>
        </authorList>
    </citation>
    <scope>NUCLEOTIDE SEQUENCE [LARGE SCALE GENOMIC DNA]</scope>
    <source>
        <strain evidence="9 10">F21</strain>
    </source>
</reference>
<evidence type="ECO:0000256" key="6">
    <source>
        <dbReference type="ARBA" id="ARBA00023163"/>
    </source>
</evidence>
<evidence type="ECO:0000256" key="8">
    <source>
        <dbReference type="SAM" id="MobiDB-lite"/>
    </source>
</evidence>
<dbReference type="Gene3D" id="3.30.1490.190">
    <property type="match status" value="1"/>
</dbReference>
<dbReference type="InterPro" id="IPR036388">
    <property type="entry name" value="WH-like_DNA-bd_sf"/>
</dbReference>
<dbReference type="Pfam" id="PF01475">
    <property type="entry name" value="FUR"/>
    <property type="match status" value="1"/>
</dbReference>
<comment type="similarity">
    <text evidence="1">Belongs to the Fur family.</text>
</comment>
<dbReference type="AlphaFoldDB" id="A0A6C2UP29"/>
<dbReference type="Gene3D" id="1.10.10.10">
    <property type="entry name" value="Winged helix-like DNA-binding domain superfamily/Winged helix DNA-binding domain"/>
    <property type="match status" value="1"/>
</dbReference>
<dbReference type="InterPro" id="IPR043135">
    <property type="entry name" value="Fur_C"/>
</dbReference>
<gene>
    <name evidence="9" type="primary">perR</name>
    <name evidence="9" type="ORF">SCARR_03143</name>
</gene>
<evidence type="ECO:0000256" key="5">
    <source>
        <dbReference type="ARBA" id="ARBA00023125"/>
    </source>
</evidence>
<evidence type="ECO:0000256" key="1">
    <source>
        <dbReference type="ARBA" id="ARBA00007957"/>
    </source>
</evidence>
<dbReference type="InterPro" id="IPR036390">
    <property type="entry name" value="WH_DNA-bd_sf"/>
</dbReference>
<dbReference type="GO" id="GO:0003700">
    <property type="term" value="F:DNA-binding transcription factor activity"/>
    <property type="evidence" value="ECO:0007669"/>
    <property type="project" value="InterPro"/>
</dbReference>
<dbReference type="PANTHER" id="PTHR33202">
    <property type="entry name" value="ZINC UPTAKE REGULATION PROTEIN"/>
    <property type="match status" value="1"/>
</dbReference>
<name>A0A6C2UP29_9BACT</name>
<evidence type="ECO:0000256" key="2">
    <source>
        <dbReference type="ARBA" id="ARBA00022491"/>
    </source>
</evidence>
<feature type="binding site" evidence="7">
    <location>
        <position position="121"/>
    </location>
    <ligand>
        <name>Zn(2+)</name>
        <dbReference type="ChEBI" id="CHEBI:29105"/>
    </ligand>
</feature>
<dbReference type="InterPro" id="IPR002481">
    <property type="entry name" value="FUR"/>
</dbReference>
<evidence type="ECO:0000256" key="3">
    <source>
        <dbReference type="ARBA" id="ARBA00022833"/>
    </source>
</evidence>
<dbReference type="GO" id="GO:0045892">
    <property type="term" value="P:negative regulation of DNA-templated transcription"/>
    <property type="evidence" value="ECO:0007669"/>
    <property type="project" value="TreeGrafter"/>
</dbReference>
<keyword evidence="4" id="KW-0805">Transcription regulation</keyword>
<feature type="binding site" evidence="7">
    <location>
        <position position="156"/>
    </location>
    <ligand>
        <name>Zn(2+)</name>
        <dbReference type="ChEBI" id="CHEBI:29105"/>
    </ligand>
</feature>